<dbReference type="AlphaFoldDB" id="D8MY94"/>
<keyword evidence="2" id="KW-1185">Reference proteome</keyword>
<evidence type="ECO:0000313" key="1">
    <source>
        <dbReference type="EMBL" id="CAX61801.1"/>
    </source>
</evidence>
<dbReference type="STRING" id="634500.EbC_42700"/>
<protein>
    <submittedName>
        <fullName evidence="1">Uncharacterized protein</fullName>
    </submittedName>
</protein>
<evidence type="ECO:0000313" key="2">
    <source>
        <dbReference type="Proteomes" id="UP000008793"/>
    </source>
</evidence>
<organism evidence="2">
    <name type="scientific">Erwinia billingiae (strain Eb661)</name>
    <dbReference type="NCBI Taxonomy" id="634500"/>
    <lineage>
        <taxon>Bacteria</taxon>
        <taxon>Pseudomonadati</taxon>
        <taxon>Pseudomonadota</taxon>
        <taxon>Gammaproteobacteria</taxon>
        <taxon>Enterobacterales</taxon>
        <taxon>Erwiniaceae</taxon>
        <taxon>Erwinia</taxon>
    </lineage>
</organism>
<dbReference type="Proteomes" id="UP000008793">
    <property type="component" value="Chromosome"/>
</dbReference>
<dbReference type="EMBL" id="FP236843">
    <property type="protein sequence ID" value="CAX61801.1"/>
    <property type="molecule type" value="Genomic_DNA"/>
</dbReference>
<dbReference type="HOGENOM" id="CLU_3216009_0_0_6"/>
<reference evidence="1 2" key="1">
    <citation type="journal article" date="2010" name="BMC Genomics">
        <title>Genome comparison of the epiphytic bacteria Erwinia billingiae and E. tasmaniensis with the pear pathogen E. pyrifoliae.</title>
        <authorList>
            <person name="Kube M."/>
            <person name="Migdoll A.M."/>
            <person name="Gehring I."/>
            <person name="Heitmann K."/>
            <person name="Mayer Y."/>
            <person name="Kuhl H."/>
            <person name="Knaust F."/>
            <person name="Geider K."/>
            <person name="Reinhardt R."/>
        </authorList>
    </citation>
    <scope>NUCLEOTIDE SEQUENCE [LARGE SCALE GENOMIC DNA]</scope>
    <source>
        <strain evidence="1 2">Eb661</strain>
    </source>
</reference>
<name>D8MY94_ERWBE</name>
<sequence>MRARTVLYWNKFFKYFTLENSFLAAWIAFLPAERLPEPIATARQ</sequence>
<accession>D8MY94</accession>
<gene>
    <name evidence="1" type="ordered locus">EbC_42700</name>
</gene>
<proteinExistence type="predicted"/>
<dbReference type="KEGG" id="ebi:EbC_42700"/>